<feature type="transmembrane region" description="Helical" evidence="1">
    <location>
        <begin position="47"/>
        <end position="66"/>
    </location>
</feature>
<reference evidence="2 3" key="1">
    <citation type="submission" date="2014-07" db="EMBL/GenBank/DDBJ databases">
        <title>Draft genome sequence of Thalassospira xianhensis P-4 (MCCC 1A02616).</title>
        <authorList>
            <person name="Lai Q."/>
            <person name="Shao Z."/>
        </authorList>
    </citation>
    <scope>NUCLEOTIDE SEQUENCE [LARGE SCALE GENOMIC DNA]</scope>
    <source>
        <strain evidence="2 3">MCCC 1A02616</strain>
    </source>
</reference>
<protein>
    <submittedName>
        <fullName evidence="2">Uncharacterized protein</fullName>
    </submittedName>
</protein>
<evidence type="ECO:0000313" key="3">
    <source>
        <dbReference type="Proteomes" id="UP000252419"/>
    </source>
</evidence>
<proteinExistence type="predicted"/>
<keyword evidence="1" id="KW-0472">Membrane</keyword>
<sequence>MKNLSPSRLCKKHWNPIAAILVGACLGFAIAIPILDQMGENSLFYRWQSMIGAAVSAGLAIGLFQYQRHLDKQKEKKGYTFAVIRSLKRITNHYENVRIDMAKVTIENQRIRAAMPHFRPHRREDMQIVANAVAEIIMVYGKYSEILASIPRDHEIAGDIIADLDKIDDALGKTMNSFQSVRNTAATNWSENTADGTPLAIFDALQLLKDTAYQRETINTLLKQLQSNTL</sequence>
<dbReference type="RefSeq" id="WP_114123861.1">
    <property type="nucleotide sequence ID" value="NZ_JPWA01000048.1"/>
</dbReference>
<organism evidence="2 3">
    <name type="scientific">Thalassospira xianhensis MCCC 1A02616</name>
    <dbReference type="NCBI Taxonomy" id="1177929"/>
    <lineage>
        <taxon>Bacteria</taxon>
        <taxon>Pseudomonadati</taxon>
        <taxon>Pseudomonadota</taxon>
        <taxon>Alphaproteobacteria</taxon>
        <taxon>Rhodospirillales</taxon>
        <taxon>Thalassospiraceae</taxon>
        <taxon>Thalassospira</taxon>
    </lineage>
</organism>
<evidence type="ECO:0000313" key="2">
    <source>
        <dbReference type="EMBL" id="RCK03767.1"/>
    </source>
</evidence>
<accession>A0A367U652</accession>
<gene>
    <name evidence="2" type="ORF">TH5_23570</name>
</gene>
<keyword evidence="3" id="KW-1185">Reference proteome</keyword>
<keyword evidence="1" id="KW-1133">Transmembrane helix</keyword>
<dbReference type="AlphaFoldDB" id="A0A367U652"/>
<evidence type="ECO:0000256" key="1">
    <source>
        <dbReference type="SAM" id="Phobius"/>
    </source>
</evidence>
<dbReference type="PROSITE" id="PS51257">
    <property type="entry name" value="PROKAR_LIPOPROTEIN"/>
    <property type="match status" value="1"/>
</dbReference>
<comment type="caution">
    <text evidence="2">The sequence shown here is derived from an EMBL/GenBank/DDBJ whole genome shotgun (WGS) entry which is preliminary data.</text>
</comment>
<name>A0A367U652_9PROT</name>
<dbReference type="EMBL" id="JPWA01000048">
    <property type="protein sequence ID" value="RCK03767.1"/>
    <property type="molecule type" value="Genomic_DNA"/>
</dbReference>
<dbReference type="Proteomes" id="UP000252419">
    <property type="component" value="Unassembled WGS sequence"/>
</dbReference>
<keyword evidence="1" id="KW-0812">Transmembrane</keyword>
<feature type="transmembrane region" description="Helical" evidence="1">
    <location>
        <begin position="14"/>
        <end position="35"/>
    </location>
</feature>